<protein>
    <submittedName>
        <fullName evidence="1">Uncharacterized protein</fullName>
    </submittedName>
</protein>
<reference evidence="2" key="1">
    <citation type="journal article" date="2011" name="PLoS Genet.">
        <title>Genomic analysis of the necrotrophic fungal pathogens Sclerotinia sclerotiorum and Botrytis cinerea.</title>
        <authorList>
            <person name="Amselem J."/>
            <person name="Cuomo C.A."/>
            <person name="van Kan J.A."/>
            <person name="Viaud M."/>
            <person name="Benito E.P."/>
            <person name="Couloux A."/>
            <person name="Coutinho P.M."/>
            <person name="de Vries R.P."/>
            <person name="Dyer P.S."/>
            <person name="Fillinger S."/>
            <person name="Fournier E."/>
            <person name="Gout L."/>
            <person name="Hahn M."/>
            <person name="Kohn L."/>
            <person name="Lapalu N."/>
            <person name="Plummer K.M."/>
            <person name="Pradier J.M."/>
            <person name="Quevillon E."/>
            <person name="Sharon A."/>
            <person name="Simon A."/>
            <person name="ten Have A."/>
            <person name="Tudzynski B."/>
            <person name="Tudzynski P."/>
            <person name="Wincker P."/>
            <person name="Andrew M."/>
            <person name="Anthouard V."/>
            <person name="Beever R.E."/>
            <person name="Beffa R."/>
            <person name="Benoit I."/>
            <person name="Bouzid O."/>
            <person name="Brault B."/>
            <person name="Chen Z."/>
            <person name="Choquer M."/>
            <person name="Collemare J."/>
            <person name="Cotton P."/>
            <person name="Danchin E.G."/>
            <person name="Da Silva C."/>
            <person name="Gautier A."/>
            <person name="Giraud C."/>
            <person name="Giraud T."/>
            <person name="Gonzalez C."/>
            <person name="Grossetete S."/>
            <person name="Guldener U."/>
            <person name="Henrissat B."/>
            <person name="Howlett B.J."/>
            <person name="Kodira C."/>
            <person name="Kretschmer M."/>
            <person name="Lappartient A."/>
            <person name="Leroch M."/>
            <person name="Levis C."/>
            <person name="Mauceli E."/>
            <person name="Neuveglise C."/>
            <person name="Oeser B."/>
            <person name="Pearson M."/>
            <person name="Poulain J."/>
            <person name="Poussereau N."/>
            <person name="Quesneville H."/>
            <person name="Rascle C."/>
            <person name="Schumacher J."/>
            <person name="Segurens B."/>
            <person name="Sexton A."/>
            <person name="Silva E."/>
            <person name="Sirven C."/>
            <person name="Soanes D.M."/>
            <person name="Talbot N.J."/>
            <person name="Templeton M."/>
            <person name="Yandava C."/>
            <person name="Yarden O."/>
            <person name="Zeng Q."/>
            <person name="Rollins J.A."/>
            <person name="Lebrun M.H."/>
            <person name="Dickman M."/>
        </authorList>
    </citation>
    <scope>NUCLEOTIDE SEQUENCE [LARGE SCALE GENOMIC DNA]</scope>
    <source>
        <strain evidence="2">T4</strain>
    </source>
</reference>
<proteinExistence type="predicted"/>
<accession>G2XRT2</accession>
<dbReference type="AlphaFoldDB" id="G2XRT2"/>
<dbReference type="HOGENOM" id="CLU_2775623_0_0_1"/>
<dbReference type="InParanoid" id="G2XRT2"/>
<sequence>MSKSLVLIPQSQPNNTKHLFTPLLLFTIDHNNITNQQAPVIYELQAEHPSIVIAFPPRNPTFGTSDYCR</sequence>
<evidence type="ECO:0000313" key="2">
    <source>
        <dbReference type="Proteomes" id="UP000008177"/>
    </source>
</evidence>
<name>G2XRT2_BOTF4</name>
<dbReference type="Proteomes" id="UP000008177">
    <property type="component" value="Unplaced contigs"/>
</dbReference>
<dbReference type="EMBL" id="FQ790258">
    <property type="protein sequence ID" value="CCD43420.1"/>
    <property type="molecule type" value="Genomic_DNA"/>
</dbReference>
<gene>
    <name evidence="1" type="ORF">BofuT4_uP066070.1</name>
</gene>
<evidence type="ECO:0000313" key="1">
    <source>
        <dbReference type="EMBL" id="CCD43420.1"/>
    </source>
</evidence>
<organism evidence="1 2">
    <name type="scientific">Botryotinia fuckeliana (strain T4)</name>
    <name type="common">Noble rot fungus</name>
    <name type="synonym">Botrytis cinerea</name>
    <dbReference type="NCBI Taxonomy" id="999810"/>
    <lineage>
        <taxon>Eukaryota</taxon>
        <taxon>Fungi</taxon>
        <taxon>Dikarya</taxon>
        <taxon>Ascomycota</taxon>
        <taxon>Pezizomycotina</taxon>
        <taxon>Leotiomycetes</taxon>
        <taxon>Helotiales</taxon>
        <taxon>Sclerotiniaceae</taxon>
        <taxon>Botrytis</taxon>
    </lineage>
</organism>